<dbReference type="Gene3D" id="2.40.100.10">
    <property type="entry name" value="Cyclophilin-like"/>
    <property type="match status" value="1"/>
</dbReference>
<accession>A0A673U283</accession>
<evidence type="ECO:0000313" key="8">
    <source>
        <dbReference type="Proteomes" id="UP000472268"/>
    </source>
</evidence>
<dbReference type="InterPro" id="IPR029000">
    <property type="entry name" value="Cyclophilin-like_dom_sf"/>
</dbReference>
<feature type="region of interest" description="Disordered" evidence="5">
    <location>
        <begin position="162"/>
        <end position="195"/>
    </location>
</feature>
<reference evidence="7 8" key="1">
    <citation type="submission" date="2019-05" db="EMBL/GenBank/DDBJ databases">
        <title>A Chromosome-scale Meerkat (S. suricatta) Genome Assembly.</title>
        <authorList>
            <person name="Dudchenko O."/>
            <person name="Lieberman Aiden E."/>
            <person name="Tung J."/>
            <person name="Barreiro L.B."/>
            <person name="Clutton-Brock T.H."/>
        </authorList>
    </citation>
    <scope>NUCLEOTIDE SEQUENCE [LARGE SCALE GENOMIC DNA]</scope>
</reference>
<feature type="compositionally biased region" description="Basic and acidic residues" evidence="5">
    <location>
        <begin position="177"/>
        <end position="195"/>
    </location>
</feature>
<organism evidence="7 8">
    <name type="scientific">Suricata suricatta</name>
    <name type="common">Meerkat</name>
    <dbReference type="NCBI Taxonomy" id="37032"/>
    <lineage>
        <taxon>Eukaryota</taxon>
        <taxon>Metazoa</taxon>
        <taxon>Chordata</taxon>
        <taxon>Craniata</taxon>
        <taxon>Vertebrata</taxon>
        <taxon>Euteleostomi</taxon>
        <taxon>Mammalia</taxon>
        <taxon>Eutheria</taxon>
        <taxon>Laurasiatheria</taxon>
        <taxon>Carnivora</taxon>
        <taxon>Feliformia</taxon>
        <taxon>Herpestidae</taxon>
        <taxon>Suricata</taxon>
    </lineage>
</organism>
<dbReference type="SUPFAM" id="SSF50891">
    <property type="entry name" value="Cyclophilin-like"/>
    <property type="match status" value="1"/>
</dbReference>
<evidence type="ECO:0000256" key="1">
    <source>
        <dbReference type="ARBA" id="ARBA00000971"/>
    </source>
</evidence>
<sequence>MGIKVQHPRCFFDIAINNQPAGRVVFELFSDVCPKTCENFHCLCTGEKGTGKSTQKPLHYKSCLFHRVVKDFMVQGGDFSEGNGRGGESIYGGFFEDESFAVKHNKEFLLSMANRGKDTNGSQFFITTKPTPHLDGQHVVFGQVISGQEVRRLLVTRSGRKIKGRGPRCYGTPSRPRSRDRFRRSETPPHWRQEM</sequence>
<evidence type="ECO:0000256" key="3">
    <source>
        <dbReference type="ARBA" id="ARBA00023235"/>
    </source>
</evidence>
<name>A0A673U283_SURSU</name>
<dbReference type="PRINTS" id="PR00153">
    <property type="entry name" value="CSAPPISMRASE"/>
</dbReference>
<evidence type="ECO:0000256" key="4">
    <source>
        <dbReference type="RuleBase" id="RU363019"/>
    </source>
</evidence>
<dbReference type="Pfam" id="PF00160">
    <property type="entry name" value="Pro_isomerase"/>
    <property type="match status" value="1"/>
</dbReference>
<dbReference type="FunFam" id="2.40.100.10:FF:000005">
    <property type="entry name" value="Peptidyl-prolyl cis-trans isomerase G"/>
    <property type="match status" value="1"/>
</dbReference>
<dbReference type="PROSITE" id="PS00170">
    <property type="entry name" value="CSA_PPIASE_1"/>
    <property type="match status" value="1"/>
</dbReference>
<dbReference type="GO" id="GO:0006457">
    <property type="term" value="P:protein folding"/>
    <property type="evidence" value="ECO:0007669"/>
    <property type="project" value="InterPro"/>
</dbReference>
<dbReference type="EC" id="5.2.1.8" evidence="4"/>
<feature type="domain" description="PPIase cyclophilin-type" evidence="6">
    <location>
        <begin position="11"/>
        <end position="154"/>
    </location>
</feature>
<evidence type="ECO:0000259" key="6">
    <source>
        <dbReference type="PROSITE" id="PS50072"/>
    </source>
</evidence>
<dbReference type="PANTHER" id="PTHR11071">
    <property type="entry name" value="PEPTIDYL-PROLYL CIS-TRANS ISOMERASE"/>
    <property type="match status" value="1"/>
</dbReference>
<evidence type="ECO:0000256" key="2">
    <source>
        <dbReference type="ARBA" id="ARBA00023110"/>
    </source>
</evidence>
<dbReference type="GO" id="GO:0016018">
    <property type="term" value="F:cyclosporin A binding"/>
    <property type="evidence" value="ECO:0007669"/>
    <property type="project" value="TreeGrafter"/>
</dbReference>
<protein>
    <recommendedName>
        <fullName evidence="4">Peptidyl-prolyl cis-trans isomerase</fullName>
        <shortName evidence="4">PPIase</shortName>
        <ecNumber evidence="4">5.2.1.8</ecNumber>
    </recommendedName>
</protein>
<comment type="catalytic activity">
    <reaction evidence="1 4">
        <text>[protein]-peptidylproline (omega=180) = [protein]-peptidylproline (omega=0)</text>
        <dbReference type="Rhea" id="RHEA:16237"/>
        <dbReference type="Rhea" id="RHEA-COMP:10747"/>
        <dbReference type="Rhea" id="RHEA-COMP:10748"/>
        <dbReference type="ChEBI" id="CHEBI:83833"/>
        <dbReference type="ChEBI" id="CHEBI:83834"/>
        <dbReference type="EC" id="5.2.1.8"/>
    </reaction>
</comment>
<evidence type="ECO:0000256" key="5">
    <source>
        <dbReference type="SAM" id="MobiDB-lite"/>
    </source>
</evidence>
<dbReference type="InterPro" id="IPR002130">
    <property type="entry name" value="Cyclophilin-type_PPIase_dom"/>
</dbReference>
<dbReference type="Ensembl" id="ENSSSUT00005020948.1">
    <property type="protein sequence ID" value="ENSSSUP00005018354.1"/>
    <property type="gene ID" value="ENSSSUG00005011870.1"/>
</dbReference>
<keyword evidence="8" id="KW-1185">Reference proteome</keyword>
<comment type="similarity">
    <text evidence="4">Belongs to the cyclophilin-type PPIase family.</text>
</comment>
<keyword evidence="3 4" id="KW-0413">Isomerase</keyword>
<reference evidence="7" key="2">
    <citation type="submission" date="2025-08" db="UniProtKB">
        <authorList>
            <consortium name="Ensembl"/>
        </authorList>
    </citation>
    <scope>IDENTIFICATION</scope>
</reference>
<dbReference type="GO" id="GO:0003755">
    <property type="term" value="F:peptidyl-prolyl cis-trans isomerase activity"/>
    <property type="evidence" value="ECO:0007669"/>
    <property type="project" value="UniProtKB-UniRule"/>
</dbReference>
<reference evidence="7" key="3">
    <citation type="submission" date="2025-09" db="UniProtKB">
        <authorList>
            <consortium name="Ensembl"/>
        </authorList>
    </citation>
    <scope>IDENTIFICATION</scope>
</reference>
<comment type="function">
    <text evidence="4">PPIases accelerate the folding of proteins. It catalyzes the cis-trans isomerization of proline imidic peptide bonds in oligopeptides.</text>
</comment>
<dbReference type="PROSITE" id="PS50072">
    <property type="entry name" value="CSA_PPIASE_2"/>
    <property type="match status" value="1"/>
</dbReference>
<keyword evidence="2 4" id="KW-0697">Rotamase</keyword>
<dbReference type="InterPro" id="IPR020892">
    <property type="entry name" value="Cyclophilin-type_PPIase_CS"/>
</dbReference>
<dbReference type="PANTHER" id="PTHR11071:SF292">
    <property type="entry name" value="PEPTIDYL-PROLYL CIS-TRANS ISOMERASE G"/>
    <property type="match status" value="1"/>
</dbReference>
<evidence type="ECO:0000313" key="7">
    <source>
        <dbReference type="Ensembl" id="ENSSSUP00005018354.1"/>
    </source>
</evidence>
<dbReference type="OMA" id="STNESAH"/>
<dbReference type="GO" id="GO:0005739">
    <property type="term" value="C:mitochondrion"/>
    <property type="evidence" value="ECO:0007669"/>
    <property type="project" value="TreeGrafter"/>
</dbReference>
<proteinExistence type="inferred from homology"/>
<dbReference type="Proteomes" id="UP000472268">
    <property type="component" value="Chromosome 9"/>
</dbReference>
<dbReference type="AlphaFoldDB" id="A0A673U283"/>